<evidence type="ECO:0008006" key="3">
    <source>
        <dbReference type="Google" id="ProtNLM"/>
    </source>
</evidence>
<reference evidence="1 2" key="1">
    <citation type="submission" date="2024-02" db="EMBL/GenBank/DDBJ databases">
        <title>Microbulbifer aestuariivivens NBRC 112533.</title>
        <authorList>
            <person name="Ichikawa N."/>
            <person name="Katano-Makiyama Y."/>
            <person name="Hidaka K."/>
        </authorList>
    </citation>
    <scope>NUCLEOTIDE SEQUENCE [LARGE SCALE GENOMIC DNA]</scope>
    <source>
        <strain evidence="1 2">NBRC 112533</strain>
    </source>
</reference>
<dbReference type="Pfam" id="PF14255">
    <property type="entry name" value="Zn_ribbon_21"/>
    <property type="match status" value="1"/>
</dbReference>
<comment type="caution">
    <text evidence="1">The sequence shown here is derived from an EMBL/GenBank/DDBJ whole genome shotgun (WGS) entry which is preliminary data.</text>
</comment>
<dbReference type="EMBL" id="BAABRT010000026">
    <property type="protein sequence ID" value="GAA5526083.1"/>
    <property type="molecule type" value="Genomic_DNA"/>
</dbReference>
<dbReference type="RefSeq" id="WP_345552261.1">
    <property type="nucleotide sequence ID" value="NZ_BAABRT010000026.1"/>
</dbReference>
<accession>A0ABP9WSB0</accession>
<sequence length="71" mass="7840">MTGLEEYRGHCPYCGEPITLLVDTSPCSQGGYDSYRYIEDCQVCCRPIAVTVAMEEDGSLRVSLQDENSAI</sequence>
<dbReference type="InterPro" id="IPR017143">
    <property type="entry name" value="UCP037225"/>
</dbReference>
<name>A0ABP9WSB0_9GAMM</name>
<organism evidence="1 2">
    <name type="scientific">Microbulbifer aestuariivivens</name>
    <dbReference type="NCBI Taxonomy" id="1908308"/>
    <lineage>
        <taxon>Bacteria</taxon>
        <taxon>Pseudomonadati</taxon>
        <taxon>Pseudomonadota</taxon>
        <taxon>Gammaproteobacteria</taxon>
        <taxon>Cellvibrionales</taxon>
        <taxon>Microbulbiferaceae</taxon>
        <taxon>Microbulbifer</taxon>
    </lineage>
</organism>
<evidence type="ECO:0000313" key="1">
    <source>
        <dbReference type="EMBL" id="GAA5526083.1"/>
    </source>
</evidence>
<dbReference type="Proteomes" id="UP001408594">
    <property type="component" value="Unassembled WGS sequence"/>
</dbReference>
<evidence type="ECO:0000313" key="2">
    <source>
        <dbReference type="Proteomes" id="UP001408594"/>
    </source>
</evidence>
<gene>
    <name evidence="1" type="ORF">Maes01_02677</name>
</gene>
<dbReference type="InterPro" id="IPR025990">
    <property type="entry name" value="zinc_ribbon_bacterial"/>
</dbReference>
<protein>
    <recommendedName>
        <fullName evidence="3">CPXCG motif-containing cysteine-rich protein</fullName>
    </recommendedName>
</protein>
<dbReference type="PIRSF" id="PIRSF037225">
    <property type="entry name" value="UCP037225"/>
    <property type="match status" value="1"/>
</dbReference>
<proteinExistence type="predicted"/>
<keyword evidence="2" id="KW-1185">Reference proteome</keyword>